<sequence length="136" mass="14349">MSAPWNRRVSTGFAAAGAAILAGTVFTVGTAAAEPVPEAGTCDADHVCMWEDAGYGGDKWVNWQPSGTGQIFEIGGWNGDNEISSALNRTGYAIMVYADDGAQGDAFCIHAYQPIQNFQEVGFNDEAESLMTKSAC</sequence>
<evidence type="ECO:0008006" key="4">
    <source>
        <dbReference type="Google" id="ProtNLM"/>
    </source>
</evidence>
<proteinExistence type="predicted"/>
<feature type="signal peptide" evidence="1">
    <location>
        <begin position="1"/>
        <end position="33"/>
    </location>
</feature>
<organism evidence="2 3">
    <name type="scientific">Glycomyces algeriensis</name>
    <dbReference type="NCBI Taxonomy" id="256037"/>
    <lineage>
        <taxon>Bacteria</taxon>
        <taxon>Bacillati</taxon>
        <taxon>Actinomycetota</taxon>
        <taxon>Actinomycetes</taxon>
        <taxon>Glycomycetales</taxon>
        <taxon>Glycomycetaceae</taxon>
        <taxon>Glycomyces</taxon>
    </lineage>
</organism>
<gene>
    <name evidence="2" type="ORF">GALLR39Z86_21550</name>
</gene>
<reference evidence="2" key="1">
    <citation type="submission" date="2022-12" db="EMBL/GenBank/DDBJ databases">
        <title>Reference genome sequencing for broad-spectrum identification of bacterial and archaeal isolates by mass spectrometry.</title>
        <authorList>
            <person name="Sekiguchi Y."/>
            <person name="Tourlousse D.M."/>
        </authorList>
    </citation>
    <scope>NUCLEOTIDE SEQUENCE</scope>
    <source>
        <strain evidence="2">LLR39Z86</strain>
    </source>
</reference>
<comment type="caution">
    <text evidence="2">The sequence shown here is derived from an EMBL/GenBank/DDBJ whole genome shotgun (WGS) entry which is preliminary data.</text>
</comment>
<feature type="chain" id="PRO_5040938129" description="Peptidase inhibitor family I36" evidence="1">
    <location>
        <begin position="34"/>
        <end position="136"/>
    </location>
</feature>
<dbReference type="Gene3D" id="2.60.20.10">
    <property type="entry name" value="Crystallins"/>
    <property type="match status" value="1"/>
</dbReference>
<evidence type="ECO:0000313" key="3">
    <source>
        <dbReference type="Proteomes" id="UP001144313"/>
    </source>
</evidence>
<evidence type="ECO:0000256" key="1">
    <source>
        <dbReference type="SAM" id="SignalP"/>
    </source>
</evidence>
<keyword evidence="1" id="KW-0732">Signal</keyword>
<dbReference type="RefSeq" id="WP_270114423.1">
    <property type="nucleotide sequence ID" value="NZ_BAAAOL010000006.1"/>
</dbReference>
<name>A0A9W6G6Z2_9ACTN</name>
<dbReference type="EMBL" id="BSDT01000001">
    <property type="protein sequence ID" value="GLI42305.1"/>
    <property type="molecule type" value="Genomic_DNA"/>
</dbReference>
<evidence type="ECO:0000313" key="2">
    <source>
        <dbReference type="EMBL" id="GLI42305.1"/>
    </source>
</evidence>
<keyword evidence="3" id="KW-1185">Reference proteome</keyword>
<dbReference type="AlphaFoldDB" id="A0A9W6G6Z2"/>
<accession>A0A9W6G6Z2</accession>
<dbReference type="Proteomes" id="UP001144313">
    <property type="component" value="Unassembled WGS sequence"/>
</dbReference>
<dbReference type="Pfam" id="PF03995">
    <property type="entry name" value="Inhibitor_I36"/>
    <property type="match status" value="1"/>
</dbReference>
<protein>
    <recommendedName>
        <fullName evidence="4">Peptidase inhibitor family I36</fullName>
    </recommendedName>
</protein>